<proteinExistence type="predicted"/>
<dbReference type="Proteomes" id="UP001597055">
    <property type="component" value="Unassembled WGS sequence"/>
</dbReference>
<organism evidence="1 2">
    <name type="scientific">Microbacterium insulae</name>
    <dbReference type="NCBI Taxonomy" id="483014"/>
    <lineage>
        <taxon>Bacteria</taxon>
        <taxon>Bacillati</taxon>
        <taxon>Actinomycetota</taxon>
        <taxon>Actinomycetes</taxon>
        <taxon>Micrococcales</taxon>
        <taxon>Microbacteriaceae</taxon>
        <taxon>Microbacterium</taxon>
    </lineage>
</organism>
<keyword evidence="2" id="KW-1185">Reference proteome</keyword>
<comment type="caution">
    <text evidence="1">The sequence shown here is derived from an EMBL/GenBank/DDBJ whole genome shotgun (WGS) entry which is preliminary data.</text>
</comment>
<protein>
    <submittedName>
        <fullName evidence="1">DUF4192 family protein</fullName>
    </submittedName>
</protein>
<dbReference type="EMBL" id="JBHTII010000001">
    <property type="protein sequence ID" value="MFD0790180.1"/>
    <property type="molecule type" value="Genomic_DNA"/>
</dbReference>
<dbReference type="Pfam" id="PF13830">
    <property type="entry name" value="DUF4192"/>
    <property type="match status" value="1"/>
</dbReference>
<evidence type="ECO:0000313" key="2">
    <source>
        <dbReference type="Proteomes" id="UP001597055"/>
    </source>
</evidence>
<evidence type="ECO:0000313" key="1">
    <source>
        <dbReference type="EMBL" id="MFD0790180.1"/>
    </source>
</evidence>
<dbReference type="RefSeq" id="WP_204977886.1">
    <property type="nucleotide sequence ID" value="NZ_JBHTII010000001.1"/>
</dbReference>
<reference evidence="2" key="1">
    <citation type="journal article" date="2019" name="Int. J. Syst. Evol. Microbiol.">
        <title>The Global Catalogue of Microorganisms (GCM) 10K type strain sequencing project: providing services to taxonomists for standard genome sequencing and annotation.</title>
        <authorList>
            <consortium name="The Broad Institute Genomics Platform"/>
            <consortium name="The Broad Institute Genome Sequencing Center for Infectious Disease"/>
            <person name="Wu L."/>
            <person name="Ma J."/>
        </authorList>
    </citation>
    <scope>NUCLEOTIDE SEQUENCE [LARGE SCALE GENOMIC DNA]</scope>
    <source>
        <strain evidence="2">CCUG 54523</strain>
    </source>
</reference>
<dbReference type="InterPro" id="IPR025447">
    <property type="entry name" value="DUF4192"/>
</dbReference>
<gene>
    <name evidence="1" type="ORF">ACFQ0P_07215</name>
</gene>
<sequence length="379" mass="40033">MTTIVKAADAASFLSLVPRMLGYQPSRSLVMVPFEGTRSIGAMRFDLPDDPDDVDGFAATAVGMVCRLPGADAVAAVVCTDVRFDGGGMPHAGLFDALERRADESGLRMGDALCLAPDGWGSRFDAALPPGGRALTELDAVPPGTEDLEMVAGDQGSGAELPATGLVEQERVGRALIALTRAVGILNGSDDDDGTDGGGRVDPRALAAACALDDLPALFEDALSWPVDNLSPFDAATVAWCLDRPALRDVALVQWAGTMADGDTALEAQLRWESGEEYPGDLAMRMWGEGERPDVARLARALELSRHVAALAPRASRPGTLSLCAWLSWSLGRSTHADVYASAACEIEPDHGLSEIVKSFVQAGHLPDWAFRPAGRKRR</sequence>
<accession>A0ABW3AGT7</accession>
<name>A0ABW3AGT7_9MICO</name>